<dbReference type="EMBL" id="CP058554">
    <property type="protein sequence ID" value="QMV74049.1"/>
    <property type="molecule type" value="Genomic_DNA"/>
</dbReference>
<dbReference type="SUPFAM" id="SSF46785">
    <property type="entry name" value="Winged helix' DNA-binding domain"/>
    <property type="match status" value="1"/>
</dbReference>
<evidence type="ECO:0000313" key="1">
    <source>
        <dbReference type="EMBL" id="QMV74049.1"/>
    </source>
</evidence>
<sequence length="161" mass="17243">MKHNSQFSDVLHVLLHLAEAEAPLTSEVLAQTMDTNPVVLRRLMAGLRDAGMVSSGKGHGGGWLIAPGWGETTLRDIHQALGAPALVSLGFREDHPECLVAQVVNTSLRSAMQEAEASLLEKLGAVSLAQLSAEIGASLRAHRLAKTSTPHRIEDHHGYPH</sequence>
<dbReference type="GO" id="GO:0003700">
    <property type="term" value="F:DNA-binding transcription factor activity"/>
    <property type="evidence" value="ECO:0007669"/>
    <property type="project" value="TreeGrafter"/>
</dbReference>
<dbReference type="AlphaFoldDB" id="A0A7G5EJ74"/>
<keyword evidence="2" id="KW-1185">Reference proteome</keyword>
<dbReference type="Gene3D" id="1.10.10.10">
    <property type="entry name" value="Winged helix-like DNA-binding domain superfamily/Winged helix DNA-binding domain"/>
    <property type="match status" value="1"/>
</dbReference>
<organism evidence="1 2">
    <name type="scientific">Comamonas piscis</name>
    <dbReference type="NCBI Taxonomy" id="1562974"/>
    <lineage>
        <taxon>Bacteria</taxon>
        <taxon>Pseudomonadati</taxon>
        <taxon>Pseudomonadota</taxon>
        <taxon>Betaproteobacteria</taxon>
        <taxon>Burkholderiales</taxon>
        <taxon>Comamonadaceae</taxon>
        <taxon>Comamonas</taxon>
    </lineage>
</organism>
<dbReference type="InterPro" id="IPR036388">
    <property type="entry name" value="WH-like_DNA-bd_sf"/>
</dbReference>
<name>A0A7G5EJ74_9BURK</name>
<gene>
    <name evidence="1" type="ORF">HS961_15045</name>
</gene>
<dbReference type="PANTHER" id="PTHR33221:SF15">
    <property type="entry name" value="HTH-TYPE TRANSCRIPTIONAL REGULATOR YWGB-RELATED"/>
    <property type="match status" value="1"/>
</dbReference>
<accession>A0A7G5EJ74</accession>
<protein>
    <submittedName>
        <fullName evidence="1">Rrf2 family transcriptional regulator</fullName>
    </submittedName>
</protein>
<dbReference type="PROSITE" id="PS51197">
    <property type="entry name" value="HTH_RRF2_2"/>
    <property type="match status" value="1"/>
</dbReference>
<dbReference type="GO" id="GO:0005829">
    <property type="term" value="C:cytosol"/>
    <property type="evidence" value="ECO:0007669"/>
    <property type="project" value="TreeGrafter"/>
</dbReference>
<dbReference type="PANTHER" id="PTHR33221">
    <property type="entry name" value="WINGED HELIX-TURN-HELIX TRANSCRIPTIONAL REGULATOR, RRF2 FAMILY"/>
    <property type="match status" value="1"/>
</dbReference>
<dbReference type="Pfam" id="PF02082">
    <property type="entry name" value="Rrf2"/>
    <property type="match status" value="1"/>
</dbReference>
<proteinExistence type="predicted"/>
<dbReference type="Proteomes" id="UP000515240">
    <property type="component" value="Chromosome"/>
</dbReference>
<dbReference type="RefSeq" id="WP_182323324.1">
    <property type="nucleotide sequence ID" value="NZ_CP058554.1"/>
</dbReference>
<dbReference type="InterPro" id="IPR000944">
    <property type="entry name" value="Tscrpt_reg_Rrf2"/>
</dbReference>
<dbReference type="InterPro" id="IPR036390">
    <property type="entry name" value="WH_DNA-bd_sf"/>
</dbReference>
<reference evidence="1 2" key="1">
    <citation type="journal article" date="2020" name="G3 (Bethesda)">
        <title>CeMbio - The Caenorhabditis elegans Microbiome Resource.</title>
        <authorList>
            <person name="Dirksen P."/>
            <person name="Assie A."/>
            <person name="Zimmermann J."/>
            <person name="Zhang F."/>
            <person name="Tietje A.M."/>
            <person name="Marsh S.A."/>
            <person name="Felix M.A."/>
            <person name="Shapira M."/>
            <person name="Kaleta C."/>
            <person name="Schulenburg H."/>
            <person name="Samuel B."/>
        </authorList>
    </citation>
    <scope>NUCLEOTIDE SEQUENCE [LARGE SCALE GENOMIC DNA]</scope>
    <source>
        <strain evidence="1 2">BIGb0172</strain>
    </source>
</reference>
<evidence type="ECO:0000313" key="2">
    <source>
        <dbReference type="Proteomes" id="UP000515240"/>
    </source>
</evidence>
<dbReference type="KEGG" id="cpis:HS961_15045"/>